<gene>
    <name evidence="11" type="ORF">VitviT2T_004923</name>
</gene>
<evidence type="ECO:0000256" key="8">
    <source>
        <dbReference type="SAM" id="Phobius"/>
    </source>
</evidence>
<keyword evidence="4 8" id="KW-0812">Transmembrane</keyword>
<feature type="transmembrane region" description="Helical" evidence="8">
    <location>
        <begin position="264"/>
        <end position="283"/>
    </location>
</feature>
<dbReference type="Pfam" id="PF24769">
    <property type="entry name" value="At2g29880_C"/>
    <property type="match status" value="1"/>
</dbReference>
<feature type="domain" description="At2g29880-like C-terminal" evidence="10">
    <location>
        <begin position="1212"/>
        <end position="1255"/>
    </location>
</feature>
<evidence type="ECO:0000256" key="2">
    <source>
        <dbReference type="ARBA" id="ARBA00007015"/>
    </source>
</evidence>
<feature type="transmembrane region" description="Helical" evidence="8">
    <location>
        <begin position="147"/>
        <end position="169"/>
    </location>
</feature>
<dbReference type="Pfam" id="PF03092">
    <property type="entry name" value="BT1"/>
    <property type="match status" value="1"/>
</dbReference>
<comment type="subcellular location">
    <subcellularLocation>
        <location evidence="1">Membrane</location>
        <topology evidence="1">Multi-pass membrane protein</topology>
    </subcellularLocation>
</comment>
<feature type="transmembrane region" description="Helical" evidence="8">
    <location>
        <begin position="295"/>
        <end position="315"/>
    </location>
</feature>
<dbReference type="InterPro" id="IPR024752">
    <property type="entry name" value="Myb/SANT-like_dom"/>
</dbReference>
<evidence type="ECO:0000259" key="9">
    <source>
        <dbReference type="Pfam" id="PF12776"/>
    </source>
</evidence>
<feature type="domain" description="Myb/SANT-like" evidence="9">
    <location>
        <begin position="827"/>
        <end position="921"/>
    </location>
</feature>
<evidence type="ECO:0000256" key="4">
    <source>
        <dbReference type="ARBA" id="ARBA00022692"/>
    </source>
</evidence>
<keyword evidence="6 8" id="KW-0472">Membrane</keyword>
<dbReference type="Pfam" id="PF12776">
    <property type="entry name" value="Myb_DNA-bind_3"/>
    <property type="match status" value="4"/>
</dbReference>
<feature type="region of interest" description="Disordered" evidence="7">
    <location>
        <begin position="1155"/>
        <end position="1175"/>
    </location>
</feature>
<feature type="transmembrane region" description="Helical" evidence="8">
    <location>
        <begin position="363"/>
        <end position="386"/>
    </location>
</feature>
<proteinExistence type="inferred from homology"/>
<evidence type="ECO:0000259" key="10">
    <source>
        <dbReference type="Pfam" id="PF24769"/>
    </source>
</evidence>
<feature type="transmembrane region" description="Helical" evidence="8">
    <location>
        <begin position="398"/>
        <end position="420"/>
    </location>
</feature>
<evidence type="ECO:0000256" key="7">
    <source>
        <dbReference type="SAM" id="MobiDB-lite"/>
    </source>
</evidence>
<dbReference type="Proteomes" id="UP001227230">
    <property type="component" value="Chromosome 4"/>
</dbReference>
<feature type="transmembrane region" description="Helical" evidence="8">
    <location>
        <begin position="175"/>
        <end position="194"/>
    </location>
</feature>
<evidence type="ECO:0000256" key="6">
    <source>
        <dbReference type="ARBA" id="ARBA00023136"/>
    </source>
</evidence>
<dbReference type="PANTHER" id="PTHR46929">
    <property type="entry name" value="EXPRESSED PROTEIN"/>
    <property type="match status" value="1"/>
</dbReference>
<evidence type="ECO:0000313" key="12">
    <source>
        <dbReference type="Proteomes" id="UP001227230"/>
    </source>
</evidence>
<evidence type="ECO:0000256" key="5">
    <source>
        <dbReference type="ARBA" id="ARBA00022989"/>
    </source>
</evidence>
<dbReference type="InterPro" id="IPR056253">
    <property type="entry name" value="At2g29880-like_C"/>
</dbReference>
<feature type="compositionally biased region" description="Polar residues" evidence="7">
    <location>
        <begin position="490"/>
        <end position="502"/>
    </location>
</feature>
<comment type="similarity">
    <text evidence="2">Belongs to the major facilitator superfamily. Folate-biopterin transporter (TC 2.A.71) family.</text>
</comment>
<feature type="transmembrane region" description="Helical" evidence="8">
    <location>
        <begin position="6"/>
        <end position="29"/>
    </location>
</feature>
<feature type="domain" description="Myb/SANT-like" evidence="9">
    <location>
        <begin position="503"/>
        <end position="597"/>
    </location>
</feature>
<feature type="transmembrane region" description="Helical" evidence="8">
    <location>
        <begin position="231"/>
        <end position="252"/>
    </location>
</feature>
<feature type="transmembrane region" description="Helical" evidence="8">
    <location>
        <begin position="105"/>
        <end position="126"/>
    </location>
</feature>
<feature type="compositionally biased region" description="Basic and acidic residues" evidence="7">
    <location>
        <begin position="469"/>
        <end position="480"/>
    </location>
</feature>
<feature type="domain" description="Myb/SANT-like" evidence="9">
    <location>
        <begin position="992"/>
        <end position="1085"/>
    </location>
</feature>
<keyword evidence="5 8" id="KW-1133">Transmembrane helix</keyword>
<dbReference type="SUPFAM" id="SSF103473">
    <property type="entry name" value="MFS general substrate transporter"/>
    <property type="match status" value="1"/>
</dbReference>
<keyword evidence="3" id="KW-0813">Transport</keyword>
<accession>A0ABY9BR00</accession>
<dbReference type="PANTHER" id="PTHR46929:SF28">
    <property type="entry name" value="MYB_SANT-LIKE DNA-BINDING DOMAIN PROTEIN"/>
    <property type="match status" value="1"/>
</dbReference>
<dbReference type="Gene3D" id="1.20.1250.20">
    <property type="entry name" value="MFS general substrate transporter like domains"/>
    <property type="match status" value="1"/>
</dbReference>
<dbReference type="EMBL" id="CP126651">
    <property type="protein sequence ID" value="WJZ85383.1"/>
    <property type="molecule type" value="Genomic_DNA"/>
</dbReference>
<protein>
    <recommendedName>
        <fullName evidence="13">Folate-biopterin transporter 2</fullName>
    </recommendedName>
</protein>
<dbReference type="CDD" id="cd17484">
    <property type="entry name" value="MFS_FBT"/>
    <property type="match status" value="1"/>
</dbReference>
<feature type="domain" description="Myb/SANT-like" evidence="9">
    <location>
        <begin position="668"/>
        <end position="761"/>
    </location>
</feature>
<feature type="transmembrane region" description="Helical" evidence="8">
    <location>
        <begin position="82"/>
        <end position="99"/>
    </location>
</feature>
<feature type="region of interest" description="Disordered" evidence="7">
    <location>
        <begin position="469"/>
        <end position="502"/>
    </location>
</feature>
<organism evidence="11 12">
    <name type="scientific">Vitis vinifera</name>
    <name type="common">Grape</name>
    <dbReference type="NCBI Taxonomy" id="29760"/>
    <lineage>
        <taxon>Eukaryota</taxon>
        <taxon>Viridiplantae</taxon>
        <taxon>Streptophyta</taxon>
        <taxon>Embryophyta</taxon>
        <taxon>Tracheophyta</taxon>
        <taxon>Spermatophyta</taxon>
        <taxon>Magnoliopsida</taxon>
        <taxon>eudicotyledons</taxon>
        <taxon>Gunneridae</taxon>
        <taxon>Pentapetalae</taxon>
        <taxon>rosids</taxon>
        <taxon>Vitales</taxon>
        <taxon>Vitaceae</taxon>
        <taxon>Viteae</taxon>
        <taxon>Vitis</taxon>
    </lineage>
</organism>
<evidence type="ECO:0000313" key="11">
    <source>
        <dbReference type="EMBL" id="WJZ85383.1"/>
    </source>
</evidence>
<dbReference type="InterPro" id="IPR039309">
    <property type="entry name" value="BT1"/>
</dbReference>
<sequence>MLAMELHWSFVFGVVAVYGISQGLGGALARVGTEYYMKDVQKVQPSEAQIYGGITSIPWLVKPLWGLLTDVLPIVGYHRRPYFILAGLLGVISMLVLSFHKDLHLVLALFSLTAGSAGVAIADVTIDACVAQNSNLHPSLAADMQSLCALSSSVGALVGFSISGIFVHLIGPTGVFGLLTIPATLVLLVGIVLSEPHTPNFVYRQVNQKLLDACKAMWTTLKYPDVWRPCLYMYLSLALSLNIHEGLFYWYTDSKEGPLFSQETVGYIFSIGSVGSLLGAILYQYTLKDHPFRDLLFWTQLLYGLSGMLDLILVLRLNLKYGIPDYFFIVVAEGVSQMIGRLKWMPLLVLSSKLCPPGIEGTFFALLMSIDNLGILSSSWGGGFLLHILKVTRVQFDNLWMAILIRNILRLSPLALLFLVPRTDPNSSIIPSQILQNTKQAAHASHPENENKNEDGNIELLPLVNNVDKSHTHSGEEKGSSHARSAKRMGSQTPTSNDRSRTYWTPTMERYFIDLMLDQMHRGSRIGHTFNKQAWTDMLTMFNAKFGSQYDKDVLKGRYTNLWKQFNDIKNLLGQSGFSWDETRQMVVADDDVWDAYIKFHPDARSYKTKAVLNFNDLYLIYGYTTADGRYSRSSHDMDIDDDIQGMNMGDGMGSIAPLNNERSRTDWTAAMDQFFIDLMLDQLGKGNKIGNTFNKQAWTDMLALFNAKFGPQHGKRVLRHRYKKLWKYYSDVTILLKQIGFSWDDEREMILADDDVWDVYIKAHPHARSYRTKTLPNYKDLGLIYGDAINNGMRQDKDLENDLLGVKAGEGRESQTPTGSDRSRTYWTPPMDRYLIDLLLDQVHRGNKLGQTFITQAWADMVASFNSKFRSHHDKDVLKNRFKHLRRQYNDIKILLQQSGFSWDETREMVTAEDHVWDAYTKAHPDARTYRVKTVPSYHKLCVIYGQESSDGRYSRLARYADPICEVPVLMTGEGKDVESPASTDTLVIDWTPPMDCYFIDLMVEQASGGNKVDEAFSEQAWAHMVTSFNDKFGLQCDKYFLENRYMFFMKQYNDISNLLNYSGFAWNESQQIVTAEDHIWEAYIKGHPDAVSFRDKFLGSYSDLCKIFGIGILDESFSCQDLSMEIDPNIIEVKMDGASEDSQFFVRDSEIPDQSRKRQTAVPSAMEHSRKTQKTMEGMQEALNEMTGMVTTLVSNKEDKNSISIESAIDALQAIPDIDDDLLLDACDLLEDDKKAKTFLALDVALRKKWLLRKLRP</sequence>
<name>A0ABY9BR00_VITVI</name>
<reference evidence="11 12" key="1">
    <citation type="journal article" date="2023" name="Hortic Res">
        <title>The complete reference genome for grapevine (Vitis vinifera L.) genetics and breeding.</title>
        <authorList>
            <person name="Shi X."/>
            <person name="Cao S."/>
            <person name="Wang X."/>
            <person name="Huang S."/>
            <person name="Wang Y."/>
            <person name="Liu Z."/>
            <person name="Liu W."/>
            <person name="Leng X."/>
            <person name="Peng Y."/>
            <person name="Wang N."/>
            <person name="Wang Y."/>
            <person name="Ma Z."/>
            <person name="Xu X."/>
            <person name="Zhang F."/>
            <person name="Xue H."/>
            <person name="Zhong H."/>
            <person name="Wang Y."/>
            <person name="Zhang K."/>
            <person name="Velt A."/>
            <person name="Avia K."/>
            <person name="Holtgrawe D."/>
            <person name="Grimplet J."/>
            <person name="Matus J.T."/>
            <person name="Ware D."/>
            <person name="Wu X."/>
            <person name="Wang H."/>
            <person name="Liu C."/>
            <person name="Fang Y."/>
            <person name="Rustenholz C."/>
            <person name="Cheng Z."/>
            <person name="Xiao H."/>
            <person name="Zhou Y."/>
        </authorList>
    </citation>
    <scope>NUCLEOTIDE SEQUENCE [LARGE SCALE GENOMIC DNA]</scope>
    <source>
        <strain evidence="12">cv. Pinot noir / PN40024</strain>
        <tissue evidence="11">Leaf</tissue>
    </source>
</reference>
<evidence type="ECO:0000256" key="1">
    <source>
        <dbReference type="ARBA" id="ARBA00004141"/>
    </source>
</evidence>
<keyword evidence="12" id="KW-1185">Reference proteome</keyword>
<evidence type="ECO:0008006" key="13">
    <source>
        <dbReference type="Google" id="ProtNLM"/>
    </source>
</evidence>
<dbReference type="InterPro" id="IPR036259">
    <property type="entry name" value="MFS_trans_sf"/>
</dbReference>
<evidence type="ECO:0000256" key="3">
    <source>
        <dbReference type="ARBA" id="ARBA00022448"/>
    </source>
</evidence>